<comment type="similarity">
    <text evidence="2 5">Belongs to the acyl-CoA dehydrogenase family.</text>
</comment>
<dbReference type="InterPro" id="IPR036250">
    <property type="entry name" value="AcylCo_DH-like_C"/>
</dbReference>
<feature type="domain" description="Acyl-CoA oxidase/dehydrogenase middle" evidence="7">
    <location>
        <begin position="127"/>
        <end position="222"/>
    </location>
</feature>
<dbReference type="PROSITE" id="PS00073">
    <property type="entry name" value="ACYL_COA_DH_2"/>
    <property type="match status" value="1"/>
</dbReference>
<comment type="cofactor">
    <cofactor evidence="1 5">
        <name>FAD</name>
        <dbReference type="ChEBI" id="CHEBI:57692"/>
    </cofactor>
</comment>
<dbReference type="Proteomes" id="UP001200145">
    <property type="component" value="Unassembled WGS sequence"/>
</dbReference>
<dbReference type="InterPro" id="IPR009075">
    <property type="entry name" value="AcylCo_DH/oxidase_C"/>
</dbReference>
<dbReference type="EMBL" id="JAKEVY010000002">
    <property type="protein sequence ID" value="MCF1714762.1"/>
    <property type="molecule type" value="Genomic_DNA"/>
</dbReference>
<organism evidence="9 10">
    <name type="scientific">Flavihumibacter fluminis</name>
    <dbReference type="NCBI Taxonomy" id="2909236"/>
    <lineage>
        <taxon>Bacteria</taxon>
        <taxon>Pseudomonadati</taxon>
        <taxon>Bacteroidota</taxon>
        <taxon>Chitinophagia</taxon>
        <taxon>Chitinophagales</taxon>
        <taxon>Chitinophagaceae</taxon>
        <taxon>Flavihumibacter</taxon>
    </lineage>
</organism>
<dbReference type="RefSeq" id="WP_234865715.1">
    <property type="nucleotide sequence ID" value="NZ_JAKEVY010000002.1"/>
</dbReference>
<evidence type="ECO:0000259" key="8">
    <source>
        <dbReference type="Pfam" id="PF02771"/>
    </source>
</evidence>
<dbReference type="InterPro" id="IPR006089">
    <property type="entry name" value="Acyl-CoA_DH_CS"/>
</dbReference>
<dbReference type="Pfam" id="PF02770">
    <property type="entry name" value="Acyl-CoA_dh_M"/>
    <property type="match status" value="1"/>
</dbReference>
<keyword evidence="10" id="KW-1185">Reference proteome</keyword>
<name>A0ABS9BGD6_9BACT</name>
<evidence type="ECO:0000256" key="3">
    <source>
        <dbReference type="ARBA" id="ARBA00022630"/>
    </source>
</evidence>
<keyword evidence="4 5" id="KW-0274">FAD</keyword>
<reference evidence="9 10" key="1">
    <citation type="submission" date="2022-01" db="EMBL/GenBank/DDBJ databases">
        <title>Flavihumibacter sp. nov., isolated from sediment of a river.</title>
        <authorList>
            <person name="Liu H."/>
        </authorList>
    </citation>
    <scope>NUCLEOTIDE SEQUENCE [LARGE SCALE GENOMIC DNA]</scope>
    <source>
        <strain evidence="9 10">RY-1</strain>
    </source>
</reference>
<dbReference type="InterPro" id="IPR006091">
    <property type="entry name" value="Acyl-CoA_Oxase/DH_mid-dom"/>
</dbReference>
<protein>
    <submittedName>
        <fullName evidence="9">Acyl-CoA dehydrogenase</fullName>
    </submittedName>
</protein>
<evidence type="ECO:0000256" key="1">
    <source>
        <dbReference type="ARBA" id="ARBA00001974"/>
    </source>
</evidence>
<dbReference type="SUPFAM" id="SSF56645">
    <property type="entry name" value="Acyl-CoA dehydrogenase NM domain-like"/>
    <property type="match status" value="1"/>
</dbReference>
<dbReference type="SUPFAM" id="SSF47203">
    <property type="entry name" value="Acyl-CoA dehydrogenase C-terminal domain-like"/>
    <property type="match status" value="1"/>
</dbReference>
<dbReference type="Pfam" id="PF00441">
    <property type="entry name" value="Acyl-CoA_dh_1"/>
    <property type="match status" value="1"/>
</dbReference>
<dbReference type="InterPro" id="IPR009100">
    <property type="entry name" value="AcylCoA_DH/oxidase_NM_dom_sf"/>
</dbReference>
<keyword evidence="3 5" id="KW-0285">Flavoprotein</keyword>
<dbReference type="Gene3D" id="1.20.140.10">
    <property type="entry name" value="Butyryl-CoA Dehydrogenase, subunit A, domain 3"/>
    <property type="match status" value="1"/>
</dbReference>
<evidence type="ECO:0000256" key="5">
    <source>
        <dbReference type="RuleBase" id="RU362125"/>
    </source>
</evidence>
<dbReference type="PANTHER" id="PTHR43884:SF12">
    <property type="entry name" value="ISOVALERYL-COA DEHYDROGENASE, MITOCHONDRIAL-RELATED"/>
    <property type="match status" value="1"/>
</dbReference>
<dbReference type="InterPro" id="IPR037069">
    <property type="entry name" value="AcylCoA_DH/ox_N_sf"/>
</dbReference>
<proteinExistence type="inferred from homology"/>
<evidence type="ECO:0000313" key="9">
    <source>
        <dbReference type="EMBL" id="MCF1714762.1"/>
    </source>
</evidence>
<feature type="domain" description="Acyl-CoA dehydrogenase/oxidase N-terminal" evidence="8">
    <location>
        <begin position="6"/>
        <end position="118"/>
    </location>
</feature>
<evidence type="ECO:0000313" key="10">
    <source>
        <dbReference type="Proteomes" id="UP001200145"/>
    </source>
</evidence>
<gene>
    <name evidence="9" type="ORF">L0U88_09010</name>
</gene>
<sequence length="384" mass="41927">MQFQLTEEQLMIQKAARDFAQQQCLPGVIERDEKQQFPKEQILQLAELGFMGMMVDPAYGGAGMDTISYVLAMEEISKVDASVSVCMSVNNSLVCWGLETFGTEEQKQKYLTPLAQGKKDGDLYIGAFLLSEPEAGSDATSQRTTAEDKGDYYLLNGTKNWITNGSSASVYLVIAQTDVAKGSSGINAFIVEKNWPGVSVGAKENKMGIRGSDTHSISFSDVKVPKENRIGADGFGFKFAMKTLAGGRIGIAAQALGIASGAYELSVAYAKQRKAFGKEIMHHQAIQFKLADMATKVEAARLLCLKAAWEKDNGIDYTTSSSMAKVYASEAAMWISTEAVQVHGGYGYVKEYHVERLMRDAKITQIYEGTSEVQRIVIGRSVLK</sequence>
<evidence type="ECO:0000259" key="7">
    <source>
        <dbReference type="Pfam" id="PF02770"/>
    </source>
</evidence>
<evidence type="ECO:0000259" key="6">
    <source>
        <dbReference type="Pfam" id="PF00441"/>
    </source>
</evidence>
<feature type="domain" description="Acyl-CoA dehydrogenase/oxidase C-terminal" evidence="6">
    <location>
        <begin position="236"/>
        <end position="383"/>
    </location>
</feature>
<evidence type="ECO:0000256" key="4">
    <source>
        <dbReference type="ARBA" id="ARBA00022827"/>
    </source>
</evidence>
<accession>A0ABS9BGD6</accession>
<dbReference type="InterPro" id="IPR046373">
    <property type="entry name" value="Acyl-CoA_Oxase/DH_mid-dom_sf"/>
</dbReference>
<dbReference type="PIRSF" id="PIRSF016578">
    <property type="entry name" value="HsaA"/>
    <property type="match status" value="1"/>
</dbReference>
<keyword evidence="5" id="KW-0560">Oxidoreductase</keyword>
<dbReference type="InterPro" id="IPR013786">
    <property type="entry name" value="AcylCoA_DH/ox_N"/>
</dbReference>
<dbReference type="Pfam" id="PF02771">
    <property type="entry name" value="Acyl-CoA_dh_N"/>
    <property type="match status" value="1"/>
</dbReference>
<evidence type="ECO:0000256" key="2">
    <source>
        <dbReference type="ARBA" id="ARBA00009347"/>
    </source>
</evidence>
<dbReference type="PANTHER" id="PTHR43884">
    <property type="entry name" value="ACYL-COA DEHYDROGENASE"/>
    <property type="match status" value="1"/>
</dbReference>
<dbReference type="Gene3D" id="1.10.540.10">
    <property type="entry name" value="Acyl-CoA dehydrogenase/oxidase, N-terminal domain"/>
    <property type="match status" value="1"/>
</dbReference>
<dbReference type="CDD" id="cd01158">
    <property type="entry name" value="SCAD_SBCAD"/>
    <property type="match status" value="1"/>
</dbReference>
<comment type="caution">
    <text evidence="9">The sequence shown here is derived from an EMBL/GenBank/DDBJ whole genome shotgun (WGS) entry which is preliminary data.</text>
</comment>
<dbReference type="Gene3D" id="2.40.110.10">
    <property type="entry name" value="Butyryl-CoA Dehydrogenase, subunit A, domain 2"/>
    <property type="match status" value="1"/>
</dbReference>